<accession>A0ACB8GDP5</accession>
<name>A0ACB8GDP5_9SAUR</name>
<comment type="caution">
    <text evidence="1">The sequence shown here is derived from an EMBL/GenBank/DDBJ whole genome shotgun (WGS) entry which is preliminary data.</text>
</comment>
<organism evidence="1 2">
    <name type="scientific">Sphaerodactylus townsendi</name>
    <dbReference type="NCBI Taxonomy" id="933632"/>
    <lineage>
        <taxon>Eukaryota</taxon>
        <taxon>Metazoa</taxon>
        <taxon>Chordata</taxon>
        <taxon>Craniata</taxon>
        <taxon>Vertebrata</taxon>
        <taxon>Euteleostomi</taxon>
        <taxon>Lepidosauria</taxon>
        <taxon>Squamata</taxon>
        <taxon>Bifurcata</taxon>
        <taxon>Gekkota</taxon>
        <taxon>Sphaerodactylidae</taxon>
        <taxon>Sphaerodactylus</taxon>
    </lineage>
</organism>
<sequence>MVAKPRLPPDHRARLGTSCEAGTPPPPAPPACGAAGCDCSHPGSVRPAEPPSAAPGISVAVSAGRRRGPGRPGQLASSLPGLSPGPGRPRSAGAASASMEGLPASSIRRRAGSRASRSRGRAGDDGGGPPEPCGEAGRAEDGGGGGSGKSGEGWAPAPGQTSIF</sequence>
<protein>
    <submittedName>
        <fullName evidence="1">Uncharacterized protein</fullName>
    </submittedName>
</protein>
<reference evidence="1" key="1">
    <citation type="submission" date="2021-08" db="EMBL/GenBank/DDBJ databases">
        <title>The first chromosome-level gecko genome reveals the dynamic sex chromosomes of Neotropical dwarf geckos (Sphaerodactylidae: Sphaerodactylus).</title>
        <authorList>
            <person name="Pinto B.J."/>
            <person name="Keating S.E."/>
            <person name="Gamble T."/>
        </authorList>
    </citation>
    <scope>NUCLEOTIDE SEQUENCE</scope>
    <source>
        <strain evidence="1">TG3544</strain>
    </source>
</reference>
<dbReference type="EMBL" id="CM037614">
    <property type="protein sequence ID" value="KAH8017235.1"/>
    <property type="molecule type" value="Genomic_DNA"/>
</dbReference>
<evidence type="ECO:0000313" key="1">
    <source>
        <dbReference type="EMBL" id="KAH8017235.1"/>
    </source>
</evidence>
<keyword evidence="2" id="KW-1185">Reference proteome</keyword>
<evidence type="ECO:0000313" key="2">
    <source>
        <dbReference type="Proteomes" id="UP000827872"/>
    </source>
</evidence>
<gene>
    <name evidence="1" type="ORF">K3G42_027443</name>
</gene>
<dbReference type="Proteomes" id="UP000827872">
    <property type="component" value="Linkage Group LG01"/>
</dbReference>
<proteinExistence type="predicted"/>